<feature type="transmembrane region" description="Helical" evidence="7">
    <location>
        <begin position="169"/>
        <end position="186"/>
    </location>
</feature>
<evidence type="ECO:0000313" key="10">
    <source>
        <dbReference type="Proteomes" id="UP000241048"/>
    </source>
</evidence>
<feature type="transmembrane region" description="Helical" evidence="7">
    <location>
        <begin position="240"/>
        <end position="259"/>
    </location>
</feature>
<evidence type="ECO:0000256" key="1">
    <source>
        <dbReference type="ARBA" id="ARBA00004651"/>
    </source>
</evidence>
<protein>
    <recommendedName>
        <fullName evidence="8">Acyltransferase 3 domain-containing protein</fullName>
    </recommendedName>
</protein>
<dbReference type="GO" id="GO:0016413">
    <property type="term" value="F:O-acetyltransferase activity"/>
    <property type="evidence" value="ECO:0007669"/>
    <property type="project" value="TreeGrafter"/>
</dbReference>
<proteinExistence type="inferred from homology"/>
<evidence type="ECO:0000313" key="9">
    <source>
        <dbReference type="EMBL" id="PST36162.1"/>
    </source>
</evidence>
<dbReference type="Proteomes" id="UP000241048">
    <property type="component" value="Unassembled WGS sequence"/>
</dbReference>
<dbReference type="InterPro" id="IPR002656">
    <property type="entry name" value="Acyl_transf_3_dom"/>
</dbReference>
<accession>A0A2T3FLL8</accession>
<comment type="similarity">
    <text evidence="2">Belongs to the acyltransferase 3 family.</text>
</comment>
<keyword evidence="4 7" id="KW-0812">Transmembrane</keyword>
<feature type="domain" description="Acyltransferase 3" evidence="8">
    <location>
        <begin position="15"/>
        <end position="320"/>
    </location>
</feature>
<keyword evidence="6 7" id="KW-0472">Membrane</keyword>
<comment type="subcellular location">
    <subcellularLocation>
        <location evidence="1">Cell membrane</location>
        <topology evidence="1">Multi-pass membrane protein</topology>
    </subcellularLocation>
</comment>
<dbReference type="GO" id="GO:0005886">
    <property type="term" value="C:plasma membrane"/>
    <property type="evidence" value="ECO:0007669"/>
    <property type="project" value="UniProtKB-SubCell"/>
</dbReference>
<feature type="transmembrane region" description="Helical" evidence="7">
    <location>
        <begin position="302"/>
        <end position="320"/>
    </location>
</feature>
<evidence type="ECO:0000256" key="2">
    <source>
        <dbReference type="ARBA" id="ARBA00007400"/>
    </source>
</evidence>
<dbReference type="RefSeq" id="WP_107001587.1">
    <property type="nucleotide sequence ID" value="NZ_JAQCTY010000007.1"/>
</dbReference>
<organism evidence="9 10">
    <name type="scientific">Clostridium fessum</name>
    <dbReference type="NCBI Taxonomy" id="2126740"/>
    <lineage>
        <taxon>Bacteria</taxon>
        <taxon>Bacillati</taxon>
        <taxon>Bacillota</taxon>
        <taxon>Clostridia</taxon>
        <taxon>Eubacteriales</taxon>
        <taxon>Clostridiaceae</taxon>
        <taxon>Clostridium</taxon>
    </lineage>
</organism>
<feature type="transmembrane region" description="Helical" evidence="7">
    <location>
        <begin position="141"/>
        <end position="162"/>
    </location>
</feature>
<gene>
    <name evidence="9" type="ORF">C7U56_13080</name>
</gene>
<evidence type="ECO:0000256" key="5">
    <source>
        <dbReference type="ARBA" id="ARBA00022989"/>
    </source>
</evidence>
<evidence type="ECO:0000256" key="6">
    <source>
        <dbReference type="ARBA" id="ARBA00023136"/>
    </source>
</evidence>
<dbReference type="GO" id="GO:0009246">
    <property type="term" value="P:enterobacterial common antigen biosynthetic process"/>
    <property type="evidence" value="ECO:0007669"/>
    <property type="project" value="TreeGrafter"/>
</dbReference>
<dbReference type="AlphaFoldDB" id="A0A2T3FLL8"/>
<keyword evidence="5 7" id="KW-1133">Transmembrane helix</keyword>
<comment type="caution">
    <text evidence="9">The sequence shown here is derived from an EMBL/GenBank/DDBJ whole genome shotgun (WGS) entry which is preliminary data.</text>
</comment>
<evidence type="ECO:0000256" key="3">
    <source>
        <dbReference type="ARBA" id="ARBA00022475"/>
    </source>
</evidence>
<keyword evidence="3" id="KW-1003">Cell membrane</keyword>
<evidence type="ECO:0000259" key="8">
    <source>
        <dbReference type="Pfam" id="PF01757"/>
    </source>
</evidence>
<dbReference type="PANTHER" id="PTHR40074">
    <property type="entry name" value="O-ACETYLTRANSFERASE WECH"/>
    <property type="match status" value="1"/>
</dbReference>
<feature type="transmembrane region" description="Helical" evidence="7">
    <location>
        <begin position="12"/>
        <end position="33"/>
    </location>
</feature>
<feature type="transmembrane region" description="Helical" evidence="7">
    <location>
        <begin position="90"/>
        <end position="107"/>
    </location>
</feature>
<dbReference type="PANTHER" id="PTHR40074:SF2">
    <property type="entry name" value="O-ACETYLTRANSFERASE WECH"/>
    <property type="match status" value="1"/>
</dbReference>
<dbReference type="EMBL" id="PYLO01000005">
    <property type="protein sequence ID" value="PST36162.1"/>
    <property type="molecule type" value="Genomic_DNA"/>
</dbReference>
<keyword evidence="10" id="KW-1185">Reference proteome</keyword>
<dbReference type="Pfam" id="PF01757">
    <property type="entry name" value="Acyl_transf_3"/>
    <property type="match status" value="1"/>
</dbReference>
<sequence>MPEAKFHQKIAWFNFICCLMVIWTHSGNADLFFPELGQDAPWWHFQYPVMQEILRVDIPCFIMLSAYLFYRNFTMKRLGEKLNKRLHSLLVPYLLWNTIYYVAYVAASRIPGLQTIANRTDLVITTSGAWQAITKYTFNPVFWFMYQIILLVLLAPVLYLFLKNIWTGAAFLLVLLVALFKGVALPELNLDALIYYSFAAYAALHGRKWAEAVWSWKRAALGVCLLAVGIVLSRSYYTHYFVPGIVLYQLLAVIGIWMMVNERWLGEVRPFMTCTFFIYATHFVVVRFLNKAAALLFPGSQLVSMFMYVCMPLLAVTLCYQAARVLRRYRPDIWKTLNGGR</sequence>
<evidence type="ECO:0000256" key="7">
    <source>
        <dbReference type="SAM" id="Phobius"/>
    </source>
</evidence>
<evidence type="ECO:0000256" key="4">
    <source>
        <dbReference type="ARBA" id="ARBA00022692"/>
    </source>
</evidence>
<feature type="transmembrane region" description="Helical" evidence="7">
    <location>
        <begin position="53"/>
        <end position="70"/>
    </location>
</feature>
<name>A0A2T3FLL8_9CLOT</name>
<feature type="transmembrane region" description="Helical" evidence="7">
    <location>
        <begin position="271"/>
        <end position="290"/>
    </location>
</feature>
<reference evidence="9 10" key="1">
    <citation type="submission" date="2018-03" db="EMBL/GenBank/DDBJ databases">
        <title>Lachnoclostridium SNUG30386 gen.nov., sp.nov., isolated from human faeces.</title>
        <authorList>
            <person name="Seo B."/>
            <person name="Jeon K."/>
            <person name="Ko G."/>
        </authorList>
    </citation>
    <scope>NUCLEOTIDE SEQUENCE [LARGE SCALE GENOMIC DNA]</scope>
    <source>
        <strain evidence="9 10">SNUG30386</strain>
    </source>
</reference>